<feature type="transmembrane region" description="Helical" evidence="2">
    <location>
        <begin position="128"/>
        <end position="148"/>
    </location>
</feature>
<feature type="transmembrane region" description="Helical" evidence="2">
    <location>
        <begin position="41"/>
        <end position="61"/>
    </location>
</feature>
<keyword evidence="2" id="KW-0812">Transmembrane</keyword>
<name>A8DJL5_9BACT</name>
<gene>
    <name evidence="3" type="ORF">YS_M60-F11.108</name>
</gene>
<protein>
    <submittedName>
        <fullName evidence="3">Uncharacterized protein</fullName>
    </submittedName>
</protein>
<keyword evidence="2" id="KW-1133">Transmembrane helix</keyword>
<sequence length="263" mass="29584">MFEQFLKALFVTAWIGIGLLLVFAVTAWLSGWQLPALTPRLALDIGMGVVCLVWLLLILTVPWDIHFKARAVQFELERSRDAGLTVSDERLTYVKRTQRTTLWVALGLHVFSAIVVGGLTHFTHGSVGYWFAGFYLVTMVFRPFGAAYEYLHRKLSDIGEEARFPRDDTLKLKSDLAEVRAELAALHSRMAQVSEELSKLTSANAKAHQDILALQSAIERAEQSFKSRIGQMSDEIERALSRTFDQQDIVNGLRAFARLIKSA</sequence>
<dbReference type="EMBL" id="EF531339">
    <property type="protein sequence ID" value="ABV27402.1"/>
    <property type="molecule type" value="Genomic_DNA"/>
</dbReference>
<evidence type="ECO:0000256" key="2">
    <source>
        <dbReference type="SAM" id="Phobius"/>
    </source>
</evidence>
<feature type="transmembrane region" description="Helical" evidence="2">
    <location>
        <begin position="100"/>
        <end position="122"/>
    </location>
</feature>
<evidence type="ECO:0000256" key="1">
    <source>
        <dbReference type="SAM" id="Coils"/>
    </source>
</evidence>
<dbReference type="AlphaFoldDB" id="A8DJL5"/>
<feature type="coiled-coil region" evidence="1">
    <location>
        <begin position="176"/>
        <end position="224"/>
    </location>
</feature>
<keyword evidence="1" id="KW-0175">Coiled coil</keyword>
<keyword evidence="2" id="KW-0472">Membrane</keyword>
<feature type="transmembrane region" description="Helical" evidence="2">
    <location>
        <begin position="9"/>
        <end position="29"/>
    </location>
</feature>
<reference evidence="3" key="1">
    <citation type="journal article" date="2007" name="Science">
        <title>Candidatus Chloracidobacterium thermophilum: an aerobic phototrophic Acidobacterium.</title>
        <authorList>
            <person name="Bryant D.A."/>
            <person name="Costas A.M."/>
            <person name="Maresca J.A."/>
            <person name="Chew A.G."/>
            <person name="Klatt C.G."/>
            <person name="Bateson M.M."/>
            <person name="Tallon L.J."/>
            <person name="Hostetler J."/>
            <person name="Nelson W.C."/>
            <person name="Heidelberg J.F."/>
            <person name="Ward D.M."/>
        </authorList>
    </citation>
    <scope>NUCLEOTIDE SEQUENCE</scope>
</reference>
<organism evidence="3">
    <name type="scientific">Chloracidobacterium thermophilum</name>
    <dbReference type="NCBI Taxonomy" id="458033"/>
    <lineage>
        <taxon>Bacteria</taxon>
        <taxon>Pseudomonadati</taxon>
        <taxon>Acidobacteriota</taxon>
        <taxon>Terriglobia</taxon>
        <taxon>Terriglobales</taxon>
        <taxon>Acidobacteriaceae</taxon>
        <taxon>Chloracidobacterium</taxon>
    </lineage>
</organism>
<evidence type="ECO:0000313" key="3">
    <source>
        <dbReference type="EMBL" id="ABV27402.1"/>
    </source>
</evidence>
<proteinExistence type="predicted"/>
<accession>A8DJL5</accession>